<protein>
    <submittedName>
        <fullName evidence="2">(wild Malaysian banana) hypothetical protein</fullName>
    </submittedName>
</protein>
<feature type="compositionally biased region" description="Low complexity" evidence="1">
    <location>
        <begin position="1"/>
        <end position="19"/>
    </location>
</feature>
<accession>A0A8D7ATE7</accession>
<evidence type="ECO:0000313" key="2">
    <source>
        <dbReference type="EMBL" id="CAG1855309.1"/>
    </source>
</evidence>
<gene>
    <name evidence="2" type="ORF">GSMUA_53290.1</name>
</gene>
<dbReference type="AlphaFoldDB" id="A0A8D7ATE7"/>
<dbReference type="EMBL" id="HG996473">
    <property type="protein sequence ID" value="CAG1855309.1"/>
    <property type="molecule type" value="Genomic_DNA"/>
</dbReference>
<sequence>MLSSTGRRISSSASAACRRPPGPPGWTWSSRRRTCGRLWPPRRHDTSSFPCSAHLSLPHSTARRATSRRSSPSRCLCSPWCSPPVIRSTRTSPARSPLLNINVSSTDSSNMQAEPVDIQEWRSGEGRQVFMVESKSYVMKGIKPQFAPCSKVGFETESAGVVSCLVFSLHLIPDGK</sequence>
<name>A0A8D7ATE7_MUSAM</name>
<organism evidence="2">
    <name type="scientific">Musa acuminata subsp. malaccensis</name>
    <name type="common">Wild banana</name>
    <name type="synonym">Musa malaccensis</name>
    <dbReference type="NCBI Taxonomy" id="214687"/>
    <lineage>
        <taxon>Eukaryota</taxon>
        <taxon>Viridiplantae</taxon>
        <taxon>Streptophyta</taxon>
        <taxon>Embryophyta</taxon>
        <taxon>Tracheophyta</taxon>
        <taxon>Spermatophyta</taxon>
        <taxon>Magnoliopsida</taxon>
        <taxon>Liliopsida</taxon>
        <taxon>Zingiberales</taxon>
        <taxon>Musaceae</taxon>
        <taxon>Musa</taxon>
    </lineage>
</organism>
<proteinExistence type="predicted"/>
<reference evidence="2" key="1">
    <citation type="submission" date="2021-03" db="EMBL/GenBank/DDBJ databases">
        <authorList>
            <consortium name="Genoscope - CEA"/>
            <person name="William W."/>
        </authorList>
    </citation>
    <scope>NUCLEOTIDE SEQUENCE</scope>
    <source>
        <strain evidence="2">Doubled-haploid Pahang</strain>
    </source>
</reference>
<evidence type="ECO:0000256" key="1">
    <source>
        <dbReference type="SAM" id="MobiDB-lite"/>
    </source>
</evidence>
<feature type="region of interest" description="Disordered" evidence="1">
    <location>
        <begin position="1"/>
        <end position="25"/>
    </location>
</feature>